<sequence length="425" mass="48397">MASLNKRIKRGADWTARSSFAMASAQAPALHPAEVAYVHQSALFTIIDHHPLLKPEILSIIFSWLAHADDETDDNNIGKVWTIAQSTEVCRQWWLEGHHLVWRKIQLHNLFFYVKNPVRRTHYAFMVEELDFEQDDTVLSTAEMADADLSFPRLHSVSINETNLLNVRPENISALMQPGQPLDNSVFLDALLAGWGGLTQFKFDNFYANDKQSTILSILERIHYIEVLDLGNFTESLAIERPQDLLRLLSNKPRLVHLCFPHGVLFSQVDIEIFLHKMGRTRMPSLQTLFKPQFDTGTAAARLISRLPNLVELWLCLDHWPFDLDQLFITAGMLRKLEGLDLDFGRPDCDFDGSWLLHLVDLKRLKQFGLYMHSPGTISLNGTQLAHFLTSLPKLADLSLQMGLVRVSCSSEKKIAHLWGRGPEA</sequence>
<proteinExistence type="predicted"/>
<gene>
    <name evidence="1" type="ORF">QM012_005567</name>
</gene>
<keyword evidence="2" id="KW-1185">Reference proteome</keyword>
<dbReference type="SUPFAM" id="SSF52047">
    <property type="entry name" value="RNI-like"/>
    <property type="match status" value="1"/>
</dbReference>
<accession>A0ABR0T555</accession>
<protein>
    <recommendedName>
        <fullName evidence="3">F-box domain-containing protein</fullName>
    </recommendedName>
</protein>
<dbReference type="EMBL" id="JASGXD010000026">
    <property type="protein sequence ID" value="KAK5999349.1"/>
    <property type="molecule type" value="Genomic_DNA"/>
</dbReference>
<evidence type="ECO:0000313" key="2">
    <source>
        <dbReference type="Proteomes" id="UP001341245"/>
    </source>
</evidence>
<dbReference type="Gene3D" id="3.80.10.10">
    <property type="entry name" value="Ribonuclease Inhibitor"/>
    <property type="match status" value="1"/>
</dbReference>
<reference evidence="1 2" key="1">
    <citation type="submission" date="2023-11" db="EMBL/GenBank/DDBJ databases">
        <title>Draft genome sequence and annotation of the polyextremotolerant black yeast-like fungus Aureobasidium pullulans NRRL 62042.</title>
        <authorList>
            <person name="Dielentheis-Frenken M.R.E."/>
            <person name="Wibberg D."/>
            <person name="Blank L.M."/>
            <person name="Tiso T."/>
        </authorList>
    </citation>
    <scope>NUCLEOTIDE SEQUENCE [LARGE SCALE GENOMIC DNA]</scope>
    <source>
        <strain evidence="1 2">NRRL 62042</strain>
    </source>
</reference>
<name>A0ABR0T555_AURPU</name>
<dbReference type="Proteomes" id="UP001341245">
    <property type="component" value="Unassembled WGS sequence"/>
</dbReference>
<comment type="caution">
    <text evidence="1">The sequence shown here is derived from an EMBL/GenBank/DDBJ whole genome shotgun (WGS) entry which is preliminary data.</text>
</comment>
<evidence type="ECO:0008006" key="3">
    <source>
        <dbReference type="Google" id="ProtNLM"/>
    </source>
</evidence>
<organism evidence="1 2">
    <name type="scientific">Aureobasidium pullulans</name>
    <name type="common">Black yeast</name>
    <name type="synonym">Pullularia pullulans</name>
    <dbReference type="NCBI Taxonomy" id="5580"/>
    <lineage>
        <taxon>Eukaryota</taxon>
        <taxon>Fungi</taxon>
        <taxon>Dikarya</taxon>
        <taxon>Ascomycota</taxon>
        <taxon>Pezizomycotina</taxon>
        <taxon>Dothideomycetes</taxon>
        <taxon>Dothideomycetidae</taxon>
        <taxon>Dothideales</taxon>
        <taxon>Saccotheciaceae</taxon>
        <taxon>Aureobasidium</taxon>
    </lineage>
</organism>
<evidence type="ECO:0000313" key="1">
    <source>
        <dbReference type="EMBL" id="KAK5999349.1"/>
    </source>
</evidence>
<dbReference type="InterPro" id="IPR032675">
    <property type="entry name" value="LRR_dom_sf"/>
</dbReference>